<protein>
    <submittedName>
        <fullName evidence="1">Uncharacterized protein</fullName>
    </submittedName>
</protein>
<name>A0A7S4Q030_9DINO</name>
<evidence type="ECO:0000313" key="1">
    <source>
        <dbReference type="EMBL" id="CAE4568098.1"/>
    </source>
</evidence>
<reference evidence="1" key="1">
    <citation type="submission" date="2021-01" db="EMBL/GenBank/DDBJ databases">
        <authorList>
            <person name="Corre E."/>
            <person name="Pelletier E."/>
            <person name="Niang G."/>
            <person name="Scheremetjew M."/>
            <person name="Finn R."/>
            <person name="Kale V."/>
            <person name="Holt S."/>
            <person name="Cochrane G."/>
            <person name="Meng A."/>
            <person name="Brown T."/>
            <person name="Cohen L."/>
        </authorList>
    </citation>
    <scope>NUCLEOTIDE SEQUENCE</scope>
    <source>
        <strain evidence="1">CCMP3105</strain>
    </source>
</reference>
<dbReference type="AlphaFoldDB" id="A0A7S4Q030"/>
<accession>A0A7S4Q030</accession>
<organism evidence="1">
    <name type="scientific">Alexandrium monilatum</name>
    <dbReference type="NCBI Taxonomy" id="311494"/>
    <lineage>
        <taxon>Eukaryota</taxon>
        <taxon>Sar</taxon>
        <taxon>Alveolata</taxon>
        <taxon>Dinophyceae</taxon>
        <taxon>Gonyaulacales</taxon>
        <taxon>Pyrocystaceae</taxon>
        <taxon>Alexandrium</taxon>
    </lineage>
</organism>
<dbReference type="EMBL" id="HBNR01011959">
    <property type="protein sequence ID" value="CAE4568098.1"/>
    <property type="molecule type" value="Transcribed_RNA"/>
</dbReference>
<proteinExistence type="predicted"/>
<gene>
    <name evidence="1" type="ORF">AMON00008_LOCUS7717</name>
</gene>
<sequence length="248" mass="27089">MAVAAPPPRGGGGGHGPDTLEDLLTSLNRPSTLSELIERIGLMEQERITRTIEAEIQRINGVVEKHQWAARARETTQAHQDELLEITADELRTEISQVLYLRGERARQEVEALTLAALRQLPPDYRSLSVHDAFRLVPGGHQSAKAEASSLPIPATSSQKGGQVLRTELQERQEKQMLARMQEMDSMREQLASAAAQLERLPTDERRKLYDQLKSRSERVVGSCFSDLGAPAAAAAQQVAPVGSSGGA</sequence>